<keyword evidence="2" id="KW-1185">Reference proteome</keyword>
<evidence type="ECO:0000313" key="2">
    <source>
        <dbReference type="Proteomes" id="UP001438707"/>
    </source>
</evidence>
<protein>
    <submittedName>
        <fullName evidence="1">Uncharacterized protein</fullName>
    </submittedName>
</protein>
<dbReference type="EMBL" id="JALJOS010000014">
    <property type="protein sequence ID" value="KAK9831194.1"/>
    <property type="molecule type" value="Genomic_DNA"/>
</dbReference>
<reference evidence="1 2" key="1">
    <citation type="journal article" date="2024" name="Nat. Commun.">
        <title>Phylogenomics reveals the evolutionary origins of lichenization in chlorophyte algae.</title>
        <authorList>
            <person name="Puginier C."/>
            <person name="Libourel C."/>
            <person name="Otte J."/>
            <person name="Skaloud P."/>
            <person name="Haon M."/>
            <person name="Grisel S."/>
            <person name="Petersen M."/>
            <person name="Berrin J.G."/>
            <person name="Delaux P.M."/>
            <person name="Dal Grande F."/>
            <person name="Keller J."/>
        </authorList>
    </citation>
    <scope>NUCLEOTIDE SEQUENCE [LARGE SCALE GENOMIC DNA]</scope>
    <source>
        <strain evidence="1 2">SAG 2145</strain>
    </source>
</reference>
<evidence type="ECO:0000313" key="1">
    <source>
        <dbReference type="EMBL" id="KAK9831194.1"/>
    </source>
</evidence>
<accession>A0AAW1RBR0</accession>
<dbReference type="Proteomes" id="UP001438707">
    <property type="component" value="Unassembled WGS sequence"/>
</dbReference>
<proteinExistence type="predicted"/>
<sequence>MPPDLGSRPLEVKQSQRLAKARIPTYLAAKAVLERSGLHTVAAQALLLHHQIAVFKPAESWLAWTNFDWRMFCPSPPAAHGQVLLSNAFDPLGRD</sequence>
<organism evidence="1 2">
    <name type="scientific">Apatococcus lobatus</name>
    <dbReference type="NCBI Taxonomy" id="904363"/>
    <lineage>
        <taxon>Eukaryota</taxon>
        <taxon>Viridiplantae</taxon>
        <taxon>Chlorophyta</taxon>
        <taxon>core chlorophytes</taxon>
        <taxon>Trebouxiophyceae</taxon>
        <taxon>Chlorellales</taxon>
        <taxon>Chlorellaceae</taxon>
        <taxon>Apatococcus</taxon>
    </lineage>
</organism>
<dbReference type="AlphaFoldDB" id="A0AAW1RBR0"/>
<name>A0AAW1RBR0_9CHLO</name>
<comment type="caution">
    <text evidence="1">The sequence shown here is derived from an EMBL/GenBank/DDBJ whole genome shotgun (WGS) entry which is preliminary data.</text>
</comment>
<gene>
    <name evidence="1" type="ORF">WJX74_007005</name>
</gene>